<dbReference type="InterPro" id="IPR036866">
    <property type="entry name" value="RibonucZ/Hydroxyglut_hydro"/>
</dbReference>
<dbReference type="Proteomes" id="UP000527315">
    <property type="component" value="Unassembled WGS sequence"/>
</dbReference>
<dbReference type="InterPro" id="IPR001279">
    <property type="entry name" value="Metallo-B-lactamas"/>
</dbReference>
<dbReference type="Pfam" id="PF16661">
    <property type="entry name" value="Lactamase_B_6"/>
    <property type="match status" value="1"/>
</dbReference>
<evidence type="ECO:0000259" key="2">
    <source>
        <dbReference type="SMART" id="SM00849"/>
    </source>
</evidence>
<organism evidence="4 5">
    <name type="scientific">Candidatus Iainarchaeum sp</name>
    <dbReference type="NCBI Taxonomy" id="3101447"/>
    <lineage>
        <taxon>Archaea</taxon>
        <taxon>Candidatus Iainarchaeota</taxon>
        <taxon>Candidatus Iainarchaeia</taxon>
        <taxon>Candidatus Iainarchaeales</taxon>
        <taxon>Candidatus Iainarchaeaceae</taxon>
        <taxon>Candidatus Iainarchaeum</taxon>
    </lineage>
</organism>
<dbReference type="SMART" id="SM00849">
    <property type="entry name" value="Lactamase_B"/>
    <property type="match status" value="1"/>
</dbReference>
<dbReference type="GO" id="GO:0004521">
    <property type="term" value="F:RNA endonuclease activity"/>
    <property type="evidence" value="ECO:0007669"/>
    <property type="project" value="TreeGrafter"/>
</dbReference>
<evidence type="ECO:0000313" key="4">
    <source>
        <dbReference type="EMBL" id="HIH33417.1"/>
    </source>
</evidence>
<protein>
    <submittedName>
        <fullName evidence="4">MBL fold metallo-hydrolase</fullName>
    </submittedName>
</protein>
<dbReference type="Pfam" id="PF10996">
    <property type="entry name" value="Beta-Casp"/>
    <property type="match status" value="1"/>
</dbReference>
<dbReference type="Pfam" id="PF07521">
    <property type="entry name" value="RMMBL"/>
    <property type="match status" value="1"/>
</dbReference>
<reference evidence="5" key="1">
    <citation type="journal article" date="2020" name="bioRxiv">
        <title>A rank-normalized archaeal taxonomy based on genome phylogeny resolves widespread incomplete and uneven classifications.</title>
        <authorList>
            <person name="Rinke C."/>
            <person name="Chuvochina M."/>
            <person name="Mussig A.J."/>
            <person name="Chaumeil P.-A."/>
            <person name="Waite D.W."/>
            <person name="Whitman W.B."/>
            <person name="Parks D.H."/>
            <person name="Hugenholtz P."/>
        </authorList>
    </citation>
    <scope>NUCLEOTIDE SEQUENCE [LARGE SCALE GENOMIC DNA]</scope>
</reference>
<gene>
    <name evidence="4" type="ORF">HA227_04155</name>
</gene>
<comment type="caution">
    <text evidence="4">The sequence shown here is derived from an EMBL/GenBank/DDBJ whole genome shotgun (WGS) entry which is preliminary data.</text>
</comment>
<evidence type="ECO:0000256" key="1">
    <source>
        <dbReference type="ARBA" id="ARBA00022801"/>
    </source>
</evidence>
<sequence>MRLVFLGSAGEVGRSSILVEASGIKVLIDAGIKLGKEFPEFPEIPLELPAEVSSLIISHAHLDHVGFIPMLVKHGFKGSIYCTKPTRDLMHLLLADALGIAKERMKQGKLHSSAFYSQSDIDKAMKLVKVVDFKKSVSLGKGFSFKFYSSGHVIGGAQVLVQAEGKTLLYSSDINNRETSLLNGFEIPEEKIDFLIVESTYGSRKDLLPSLKAVSKDFADAVNSTFIAGGKVLVPVFAIGRGQELMFILENYVRSGYLPSETTVFLDGMINSASKICRQNVVFLRSEIPNRILHADDDPFKSPVFKVPKSRSKSEVLRCEFCVILATSGMLTGGPSVFYFKKLAPEKRNLIALVGYQSAGSIGRELLNGAKEIDVFGKKVKVNALVKKFAFSGHADFLGLLEYVRKTNPKKVFVVHGDSEKQPEFADALRKKLKKEVFSPVNQEAFEL</sequence>
<feature type="domain" description="Beta-Casp" evidence="3">
    <location>
        <begin position="242"/>
        <end position="366"/>
    </location>
</feature>
<dbReference type="SMART" id="SM01027">
    <property type="entry name" value="Beta-Casp"/>
    <property type="match status" value="1"/>
</dbReference>
<dbReference type="GO" id="GO:0016787">
    <property type="term" value="F:hydrolase activity"/>
    <property type="evidence" value="ECO:0007669"/>
    <property type="project" value="UniProtKB-KW"/>
</dbReference>
<dbReference type="InterPro" id="IPR011108">
    <property type="entry name" value="RMMBL"/>
</dbReference>
<dbReference type="InterPro" id="IPR022712">
    <property type="entry name" value="Beta_Casp"/>
</dbReference>
<dbReference type="InterPro" id="IPR050698">
    <property type="entry name" value="MBL"/>
</dbReference>
<evidence type="ECO:0000259" key="3">
    <source>
        <dbReference type="SMART" id="SM01027"/>
    </source>
</evidence>
<dbReference type="EMBL" id="DUFJ01000093">
    <property type="protein sequence ID" value="HIH33417.1"/>
    <property type="molecule type" value="Genomic_DNA"/>
</dbReference>
<accession>A0A7J4KYM3</accession>
<dbReference type="Gene3D" id="3.60.15.10">
    <property type="entry name" value="Ribonuclease Z/Hydroxyacylglutathione hydrolase-like"/>
    <property type="match status" value="1"/>
</dbReference>
<dbReference type="PANTHER" id="PTHR11203:SF37">
    <property type="entry name" value="INTEGRATOR COMPLEX SUBUNIT 11"/>
    <property type="match status" value="1"/>
</dbReference>
<proteinExistence type="predicted"/>
<dbReference type="SUPFAM" id="SSF56281">
    <property type="entry name" value="Metallo-hydrolase/oxidoreductase"/>
    <property type="match status" value="1"/>
</dbReference>
<feature type="domain" description="Metallo-beta-lactamase" evidence="2">
    <location>
        <begin position="13"/>
        <end position="231"/>
    </location>
</feature>
<dbReference type="PANTHER" id="PTHR11203">
    <property type="entry name" value="CLEAVAGE AND POLYADENYLATION SPECIFICITY FACTOR FAMILY MEMBER"/>
    <property type="match status" value="1"/>
</dbReference>
<name>A0A7J4KYM3_9ARCH</name>
<evidence type="ECO:0000313" key="5">
    <source>
        <dbReference type="Proteomes" id="UP000527315"/>
    </source>
</evidence>
<dbReference type="Gene3D" id="3.40.50.10890">
    <property type="match status" value="1"/>
</dbReference>
<keyword evidence="1 4" id="KW-0378">Hydrolase</keyword>
<dbReference type="AlphaFoldDB" id="A0A7J4KYM3"/>
<dbReference type="CDD" id="cd16295">
    <property type="entry name" value="TTHA0252-CPSF-like_MBL-fold"/>
    <property type="match status" value="1"/>
</dbReference>